<organism evidence="2 3">
    <name type="scientific">Apolygus lucorum</name>
    <name type="common">Small green plant bug</name>
    <name type="synonym">Lygocoris lucorum</name>
    <dbReference type="NCBI Taxonomy" id="248454"/>
    <lineage>
        <taxon>Eukaryota</taxon>
        <taxon>Metazoa</taxon>
        <taxon>Ecdysozoa</taxon>
        <taxon>Arthropoda</taxon>
        <taxon>Hexapoda</taxon>
        <taxon>Insecta</taxon>
        <taxon>Pterygota</taxon>
        <taxon>Neoptera</taxon>
        <taxon>Paraneoptera</taxon>
        <taxon>Hemiptera</taxon>
        <taxon>Heteroptera</taxon>
        <taxon>Panheteroptera</taxon>
        <taxon>Cimicomorpha</taxon>
        <taxon>Miridae</taxon>
        <taxon>Mirini</taxon>
        <taxon>Apolygus</taxon>
    </lineage>
</organism>
<protein>
    <submittedName>
        <fullName evidence="2">Uncharacterized protein</fullName>
    </submittedName>
</protein>
<dbReference type="AlphaFoldDB" id="A0A6A4J4N8"/>
<proteinExistence type="predicted"/>
<evidence type="ECO:0000256" key="1">
    <source>
        <dbReference type="SAM" id="MobiDB-lite"/>
    </source>
</evidence>
<keyword evidence="3" id="KW-1185">Reference proteome</keyword>
<feature type="region of interest" description="Disordered" evidence="1">
    <location>
        <begin position="95"/>
        <end position="196"/>
    </location>
</feature>
<reference evidence="2" key="1">
    <citation type="journal article" date="2021" name="Mol. Ecol. Resour.">
        <title>Apolygus lucorum genome provides insights into omnivorousness and mesophyll feeding.</title>
        <authorList>
            <person name="Liu Y."/>
            <person name="Liu H."/>
            <person name="Wang H."/>
            <person name="Huang T."/>
            <person name="Liu B."/>
            <person name="Yang B."/>
            <person name="Yin L."/>
            <person name="Li B."/>
            <person name="Zhang Y."/>
            <person name="Zhang S."/>
            <person name="Jiang F."/>
            <person name="Zhang X."/>
            <person name="Ren Y."/>
            <person name="Wang B."/>
            <person name="Wang S."/>
            <person name="Lu Y."/>
            <person name="Wu K."/>
            <person name="Fan W."/>
            <person name="Wang G."/>
        </authorList>
    </citation>
    <scope>NUCLEOTIDE SEQUENCE</scope>
    <source>
        <strain evidence="2">12Hb</strain>
    </source>
</reference>
<sequence>MTGKLHFSQSVLQFCTSTNCWQIEILVFFKPHTASKVRVPAFLHSYCIGLVERSLPFTLTETQVIVVCWLEAKGNKTSKAIKQILDALLVLKESGVGRGNPAPGPSTQDESGSSKALEAKKGGGRRSRQNPRRRRKNKAKNNFAATIRVAPDGTISLQQKPVWGKGSSRQHPYPKGGKGGKKSPQKEPPKPNAPNE</sequence>
<dbReference type="EMBL" id="WIXP02000016">
    <property type="protein sequence ID" value="KAF6198504.1"/>
    <property type="molecule type" value="Genomic_DNA"/>
</dbReference>
<feature type="compositionally biased region" description="Polar residues" evidence="1">
    <location>
        <begin position="105"/>
        <end position="114"/>
    </location>
</feature>
<gene>
    <name evidence="2" type="ORF">GE061_008252</name>
</gene>
<evidence type="ECO:0000313" key="2">
    <source>
        <dbReference type="EMBL" id="KAF6198504.1"/>
    </source>
</evidence>
<comment type="caution">
    <text evidence="2">The sequence shown here is derived from an EMBL/GenBank/DDBJ whole genome shotgun (WGS) entry which is preliminary data.</text>
</comment>
<feature type="compositionally biased region" description="Basic residues" evidence="1">
    <location>
        <begin position="122"/>
        <end position="139"/>
    </location>
</feature>
<name>A0A6A4J4N8_APOLU</name>
<accession>A0A6A4J4N8</accession>
<dbReference type="Proteomes" id="UP000466442">
    <property type="component" value="Linkage Group LG16"/>
</dbReference>
<evidence type="ECO:0000313" key="3">
    <source>
        <dbReference type="Proteomes" id="UP000466442"/>
    </source>
</evidence>